<comment type="caution">
    <text evidence="2">The sequence shown here is derived from an EMBL/GenBank/DDBJ whole genome shotgun (WGS) entry which is preliminary data.</text>
</comment>
<feature type="transmembrane region" description="Helical" evidence="1">
    <location>
        <begin position="49"/>
        <end position="69"/>
    </location>
</feature>
<reference evidence="2 3" key="1">
    <citation type="submission" date="2024-06" db="EMBL/GenBank/DDBJ databases">
        <title>A chromosome-level genome assembly of beet webworm, Loxostege sticticalis.</title>
        <authorList>
            <person name="Zhang Y."/>
        </authorList>
    </citation>
    <scope>NUCLEOTIDE SEQUENCE [LARGE SCALE GENOMIC DNA]</scope>
    <source>
        <strain evidence="2">AQ028</strain>
        <tissue evidence="2">Male pupae</tissue>
    </source>
</reference>
<keyword evidence="1" id="KW-0472">Membrane</keyword>
<gene>
    <name evidence="2" type="ORF">ABMA28_003874</name>
</gene>
<keyword evidence="1" id="KW-0812">Transmembrane</keyword>
<dbReference type="EMBL" id="JBEDNZ010000015">
    <property type="protein sequence ID" value="KAL0828997.1"/>
    <property type="molecule type" value="Genomic_DNA"/>
</dbReference>
<dbReference type="AlphaFoldDB" id="A0ABD0STC6"/>
<sequence>MTALDDLPTVDSFMGIDLKTGSMIIAAIGVVHPMAYGCSFFLPMSYLLVSIWILVALYFAASIVLFVGIVKDDVLLCSIWLWYALIFVVVMVMMMMVLALLFTSRKQKPRVIVVILAILWYILTKLGKNNLANTKPRTYSFFKSRKLKLC</sequence>
<keyword evidence="1" id="KW-1133">Transmembrane helix</keyword>
<dbReference type="Proteomes" id="UP001549921">
    <property type="component" value="Unassembled WGS sequence"/>
</dbReference>
<accession>A0ABD0STC6</accession>
<feature type="transmembrane region" description="Helical" evidence="1">
    <location>
        <begin position="20"/>
        <end position="42"/>
    </location>
</feature>
<feature type="transmembrane region" description="Helical" evidence="1">
    <location>
        <begin position="81"/>
        <end position="102"/>
    </location>
</feature>
<evidence type="ECO:0008006" key="4">
    <source>
        <dbReference type="Google" id="ProtNLM"/>
    </source>
</evidence>
<organism evidence="2 3">
    <name type="scientific">Loxostege sticticalis</name>
    <name type="common">Beet webworm moth</name>
    <dbReference type="NCBI Taxonomy" id="481309"/>
    <lineage>
        <taxon>Eukaryota</taxon>
        <taxon>Metazoa</taxon>
        <taxon>Ecdysozoa</taxon>
        <taxon>Arthropoda</taxon>
        <taxon>Hexapoda</taxon>
        <taxon>Insecta</taxon>
        <taxon>Pterygota</taxon>
        <taxon>Neoptera</taxon>
        <taxon>Endopterygota</taxon>
        <taxon>Lepidoptera</taxon>
        <taxon>Glossata</taxon>
        <taxon>Ditrysia</taxon>
        <taxon>Pyraloidea</taxon>
        <taxon>Crambidae</taxon>
        <taxon>Pyraustinae</taxon>
        <taxon>Loxostege</taxon>
    </lineage>
</organism>
<evidence type="ECO:0000256" key="1">
    <source>
        <dbReference type="SAM" id="Phobius"/>
    </source>
</evidence>
<evidence type="ECO:0000313" key="2">
    <source>
        <dbReference type="EMBL" id="KAL0828997.1"/>
    </source>
</evidence>
<proteinExistence type="predicted"/>
<name>A0ABD0STC6_LOXSC</name>
<evidence type="ECO:0000313" key="3">
    <source>
        <dbReference type="Proteomes" id="UP001549921"/>
    </source>
</evidence>
<protein>
    <recommendedName>
        <fullName evidence="4">NADH dehydrogenase subunit 6</fullName>
    </recommendedName>
</protein>